<proteinExistence type="predicted"/>
<dbReference type="SUPFAM" id="SSF46785">
    <property type="entry name" value="Winged helix' DNA-binding domain"/>
    <property type="match status" value="1"/>
</dbReference>
<feature type="compositionally biased region" description="Low complexity" evidence="1">
    <location>
        <begin position="478"/>
        <end position="490"/>
    </location>
</feature>
<feature type="compositionally biased region" description="Basic and acidic residues" evidence="1">
    <location>
        <begin position="438"/>
        <end position="449"/>
    </location>
</feature>
<dbReference type="RefSeq" id="WP_317702632.1">
    <property type="nucleotide sequence ID" value="NZ_CP136921.1"/>
</dbReference>
<feature type="domain" description="HD/PDEase" evidence="2">
    <location>
        <begin position="112"/>
        <end position="286"/>
    </location>
</feature>
<name>A0ABZ0J4T0_9BURK</name>
<feature type="region of interest" description="Disordered" evidence="1">
    <location>
        <begin position="437"/>
        <end position="628"/>
    </location>
</feature>
<dbReference type="SUPFAM" id="SSF109604">
    <property type="entry name" value="HD-domain/PDEase-like"/>
    <property type="match status" value="1"/>
</dbReference>
<dbReference type="EMBL" id="CP136921">
    <property type="protein sequence ID" value="WOO33265.1"/>
    <property type="molecule type" value="Genomic_DNA"/>
</dbReference>
<dbReference type="InterPro" id="IPR036390">
    <property type="entry name" value="WH_DNA-bd_sf"/>
</dbReference>
<evidence type="ECO:0000259" key="2">
    <source>
        <dbReference type="SMART" id="SM00471"/>
    </source>
</evidence>
<dbReference type="SMART" id="SM00471">
    <property type="entry name" value="HDc"/>
    <property type="match status" value="1"/>
</dbReference>
<dbReference type="NCBIfam" id="TIGR03760">
    <property type="entry name" value="ICE_TraI_Pfluor"/>
    <property type="match status" value="1"/>
</dbReference>
<protein>
    <submittedName>
        <fullName evidence="3">MobH family relaxase</fullName>
    </submittedName>
</protein>
<evidence type="ECO:0000313" key="3">
    <source>
        <dbReference type="EMBL" id="WOO33265.1"/>
    </source>
</evidence>
<dbReference type="Pfam" id="PF07514">
    <property type="entry name" value="TraI_2"/>
    <property type="match status" value="1"/>
</dbReference>
<dbReference type="Pfam" id="PF07515">
    <property type="entry name" value="TraI_2_C"/>
    <property type="match status" value="1"/>
</dbReference>
<dbReference type="NCBIfam" id="NF041494">
    <property type="entry name" value="MobH"/>
    <property type="match status" value="1"/>
</dbReference>
<accession>A0ABZ0J4T0</accession>
<dbReference type="InterPro" id="IPR011119">
    <property type="entry name" value="Unchr_helicase_relaxase_TraI"/>
</dbReference>
<sequence>MMRRWISGYRALLLRGSSQRAAGAEQARPAADATAPPGRSATGVEGTAQGWIRVLDAKALLAQLHAQSALDATWRQSRLAAPVWERDLLSSIHRFADYVQLMPASESHHHAHAGGLLAHTLEMVLAAVTWRNGHFLPSGAQIEQIDAERDVWTYVVFYAALLHDIAKPLTDLRIQWRAAGMGETLRWTPVAGNLVQLAQGRAQAEYRVEFTPKSLRDYGAHSKLALTLLGQIAPPSALAFLAGTPQAMDALTQYLSGQDKSSLVARIVSRADQASTAKTLLAGSRARFDTASSVPLIELLMGAIRAMLANGTALPLNRSGAAGWVHDGSVWFVAKRLADAVRTWLREHAPEESIPGDSKNDRLFDTWQEYGCIQPNPHTGQAVWYVVVQGNAGAPQGEGGAAADEAASYSHQLTMLRFPLARLYEDEARYPPVMTGRIEVKDKRPKEDPSAQAGADEAVATTSLEPVPRFLEPETEAEPTAPQEAATAAPIQGKKPAAAAGTQLRAPAFNKPKAGAAPTGKNSKHAAEPVQRQAAPAASKPSRTVPVGEITVGGGVDGFDVDDGLLGDDDDVRQLPDKHKTAPGISHAGQSVKPRQNGHQHAPEAAAKAQERAPGTPRERQAAAPEAWQHQTAAMASTPVRARTHLVQPMFGPAEPGPVLLAPQLPELPQETAARKTEPSPTALAFMQWLQQGLASRQIKYNEAGAPVHFTSEGMALVSPLIFKLYASETGPQADADTDGLQVQREVIKAGWHRMTSAQGSGRLNILRYAVLGRGAVAVGKISAVVLTEPDRWVMPVPPANPVLQLA</sequence>
<dbReference type="InterPro" id="IPR011093">
    <property type="entry name" value="TraI_2_C"/>
</dbReference>
<dbReference type="InterPro" id="IPR022391">
    <property type="entry name" value="ICE_relaxase_PFGI-1"/>
</dbReference>
<feature type="compositionally biased region" description="Low complexity" evidence="1">
    <location>
        <begin position="599"/>
        <end position="615"/>
    </location>
</feature>
<organism evidence="3 4">
    <name type="scientific">Diaphorobacter limosus</name>
    <dbReference type="NCBI Taxonomy" id="3036128"/>
    <lineage>
        <taxon>Bacteria</taxon>
        <taxon>Pseudomonadati</taxon>
        <taxon>Pseudomonadota</taxon>
        <taxon>Betaproteobacteria</taxon>
        <taxon>Burkholderiales</taxon>
        <taxon>Comamonadaceae</taxon>
        <taxon>Diaphorobacter</taxon>
    </lineage>
</organism>
<dbReference type="Gene3D" id="1.10.3210.40">
    <property type="match status" value="1"/>
</dbReference>
<feature type="compositionally biased region" description="Acidic residues" evidence="1">
    <location>
        <begin position="559"/>
        <end position="571"/>
    </location>
</feature>
<dbReference type="InterPro" id="IPR003607">
    <property type="entry name" value="HD/PDEase_dom"/>
</dbReference>
<gene>
    <name evidence="3" type="primary">mobH</name>
    <name evidence="3" type="ORF">P4826_04045</name>
</gene>
<dbReference type="Proteomes" id="UP001303211">
    <property type="component" value="Chromosome"/>
</dbReference>
<evidence type="ECO:0000313" key="4">
    <source>
        <dbReference type="Proteomes" id="UP001303211"/>
    </source>
</evidence>
<keyword evidence="4" id="KW-1185">Reference proteome</keyword>
<evidence type="ECO:0000256" key="1">
    <source>
        <dbReference type="SAM" id="MobiDB-lite"/>
    </source>
</evidence>
<feature type="compositionally biased region" description="Low complexity" evidence="1">
    <location>
        <begin position="23"/>
        <end position="33"/>
    </location>
</feature>
<reference evidence="3 4" key="1">
    <citation type="submission" date="2023-03" db="EMBL/GenBank/DDBJ databases">
        <title>Diaphorobacter basophil sp. nov., isolated from a sewage-treatment plant.</title>
        <authorList>
            <person name="Yang K."/>
        </authorList>
    </citation>
    <scope>NUCLEOTIDE SEQUENCE [LARGE SCALE GENOMIC DNA]</scope>
    <source>
        <strain evidence="3 4">Y-1</strain>
    </source>
</reference>
<feature type="region of interest" description="Disordered" evidence="1">
    <location>
        <begin position="23"/>
        <end position="44"/>
    </location>
</feature>